<evidence type="ECO:0000313" key="1">
    <source>
        <dbReference type="EMBL" id="APT90487.1"/>
    </source>
</evidence>
<dbReference type="KEGG" id="csph:CSPHI_04915"/>
<dbReference type="RefSeq" id="WP_075691739.1">
    <property type="nucleotide sequence ID" value="NZ_CP009248.1"/>
</dbReference>
<dbReference type="AlphaFoldDB" id="A0A1L7CXE9"/>
<keyword evidence="2" id="KW-1185">Reference proteome</keyword>
<reference evidence="1 2" key="1">
    <citation type="submission" date="2014-08" db="EMBL/GenBank/DDBJ databases">
        <title>Complete genome sequence of Corynebacterium sphenisci CECT 5990(T) (=DSM 44792(T)), isolated from healthy wild penguins.</title>
        <authorList>
            <person name="Ruckert C."/>
            <person name="Albersmeier A."/>
            <person name="Winkler A."/>
            <person name="Kalinowski J."/>
        </authorList>
    </citation>
    <scope>NUCLEOTIDE SEQUENCE [LARGE SCALE GENOMIC DNA]</scope>
    <source>
        <strain evidence="1 2">DSM 44792</strain>
    </source>
</reference>
<gene>
    <name evidence="1" type="ORF">CSPHI_04915</name>
</gene>
<organism evidence="1 2">
    <name type="scientific">Corynebacterium sphenisci DSM 44792</name>
    <dbReference type="NCBI Taxonomy" id="1437874"/>
    <lineage>
        <taxon>Bacteria</taxon>
        <taxon>Bacillati</taxon>
        <taxon>Actinomycetota</taxon>
        <taxon>Actinomycetes</taxon>
        <taxon>Mycobacteriales</taxon>
        <taxon>Corynebacteriaceae</taxon>
        <taxon>Corynebacterium</taxon>
    </lineage>
</organism>
<name>A0A1L7CXE9_9CORY</name>
<evidence type="ECO:0000313" key="2">
    <source>
        <dbReference type="Proteomes" id="UP000185469"/>
    </source>
</evidence>
<proteinExistence type="predicted"/>
<sequence length="87" mass="9688">MPELTIHRLADGRWRVDPHDGFEPAEVDTWSAVAALVDPRPQTITARVAEEAGHFQDLGFHGTALAEHLARAYRTSPRHIRRILAAA</sequence>
<accession>A0A1L7CXE9</accession>
<dbReference type="OrthoDB" id="3187421at2"/>
<dbReference type="EMBL" id="CP009248">
    <property type="protein sequence ID" value="APT90487.1"/>
    <property type="molecule type" value="Genomic_DNA"/>
</dbReference>
<dbReference type="Proteomes" id="UP000185469">
    <property type="component" value="Chromosome"/>
</dbReference>
<protein>
    <submittedName>
        <fullName evidence="1">Uncharacterized protein</fullName>
    </submittedName>
</protein>